<protein>
    <submittedName>
        <fullName evidence="2">Uncharacterized protein</fullName>
    </submittedName>
</protein>
<name>A0ABD1CJQ1_CULPP</name>
<dbReference type="Proteomes" id="UP001562425">
    <property type="component" value="Unassembled WGS sequence"/>
</dbReference>
<dbReference type="EMBL" id="JBEHCU010011539">
    <property type="protein sequence ID" value="KAL1376616.1"/>
    <property type="molecule type" value="Genomic_DNA"/>
</dbReference>
<sequence>MVITDRITFPWKRTFQDPRPGLFRATNWEKFSATATLRVIHLGHEIESFVLMQSYLPKESGLSSGCGLYALGLIRAYHSYLVPLEEKKRKVKKTFMHNLACVMCAQLKVNCIAEGMPFTSPLAGS</sequence>
<proteinExistence type="predicted"/>
<dbReference type="PANTHER" id="PTHR10943:SF2">
    <property type="entry name" value="26S PROTEASOME NON-ATPASE REGULATORY SUBUNIT 1"/>
    <property type="match status" value="1"/>
</dbReference>
<dbReference type="PANTHER" id="PTHR10943">
    <property type="entry name" value="26S PROTEASOME NON-ATPASE REGULATORY SUBUNIT"/>
    <property type="match status" value="1"/>
</dbReference>
<dbReference type="AlphaFoldDB" id="A0ABD1CJQ1"/>
<dbReference type="InterPro" id="IPR011989">
    <property type="entry name" value="ARM-like"/>
</dbReference>
<reference evidence="2 3" key="1">
    <citation type="submission" date="2024-05" db="EMBL/GenBank/DDBJ databases">
        <title>Culex pipiens pipiens assembly and annotation.</title>
        <authorList>
            <person name="Alout H."/>
            <person name="Durand T."/>
        </authorList>
    </citation>
    <scope>NUCLEOTIDE SEQUENCE [LARGE SCALE GENOMIC DNA]</scope>
    <source>
        <strain evidence="2">HA-2024</strain>
        <tissue evidence="2">Whole body</tissue>
    </source>
</reference>
<evidence type="ECO:0000313" key="2">
    <source>
        <dbReference type="EMBL" id="KAL1376616.1"/>
    </source>
</evidence>
<organism evidence="2 3">
    <name type="scientific">Culex pipiens pipiens</name>
    <name type="common">Northern house mosquito</name>
    <dbReference type="NCBI Taxonomy" id="38569"/>
    <lineage>
        <taxon>Eukaryota</taxon>
        <taxon>Metazoa</taxon>
        <taxon>Ecdysozoa</taxon>
        <taxon>Arthropoda</taxon>
        <taxon>Hexapoda</taxon>
        <taxon>Insecta</taxon>
        <taxon>Pterygota</taxon>
        <taxon>Neoptera</taxon>
        <taxon>Endopterygota</taxon>
        <taxon>Diptera</taxon>
        <taxon>Nematocera</taxon>
        <taxon>Culicoidea</taxon>
        <taxon>Culicidae</taxon>
        <taxon>Culicinae</taxon>
        <taxon>Culicini</taxon>
        <taxon>Culex</taxon>
        <taxon>Culex</taxon>
    </lineage>
</organism>
<keyword evidence="3" id="KW-1185">Reference proteome</keyword>
<dbReference type="Gene3D" id="1.25.10.10">
    <property type="entry name" value="Leucine-rich Repeat Variant"/>
    <property type="match status" value="1"/>
</dbReference>
<gene>
    <name evidence="2" type="ORF">pipiens_016798</name>
</gene>
<evidence type="ECO:0000313" key="3">
    <source>
        <dbReference type="Proteomes" id="UP001562425"/>
    </source>
</evidence>
<keyword evidence="1" id="KW-0677">Repeat</keyword>
<comment type="caution">
    <text evidence="2">The sequence shown here is derived from an EMBL/GenBank/DDBJ whole genome shotgun (WGS) entry which is preliminary data.</text>
</comment>
<accession>A0ABD1CJQ1</accession>
<evidence type="ECO:0000256" key="1">
    <source>
        <dbReference type="ARBA" id="ARBA00022737"/>
    </source>
</evidence>